<evidence type="ECO:0000256" key="2">
    <source>
        <dbReference type="ARBA" id="ARBA00023125"/>
    </source>
</evidence>
<dbReference type="Pfam" id="PF17922">
    <property type="entry name" value="TetR_C_17"/>
    <property type="match status" value="1"/>
</dbReference>
<dbReference type="PRINTS" id="PR00455">
    <property type="entry name" value="HTHTETR"/>
</dbReference>
<dbReference type="Gene3D" id="1.10.10.60">
    <property type="entry name" value="Homeodomain-like"/>
    <property type="match status" value="1"/>
</dbReference>
<keyword evidence="2 4" id="KW-0238">DNA-binding</keyword>
<protein>
    <submittedName>
        <fullName evidence="6">TetR/AcrR family transcriptional regulator</fullName>
    </submittedName>
</protein>
<dbReference type="AlphaFoldDB" id="A0A9D2B325"/>
<feature type="DNA-binding region" description="H-T-H motif" evidence="4">
    <location>
        <begin position="29"/>
        <end position="48"/>
    </location>
</feature>
<dbReference type="GO" id="GO:0003677">
    <property type="term" value="F:DNA binding"/>
    <property type="evidence" value="ECO:0007669"/>
    <property type="project" value="UniProtKB-UniRule"/>
</dbReference>
<dbReference type="InterPro" id="IPR041612">
    <property type="entry name" value="YfiR_C"/>
</dbReference>
<dbReference type="SUPFAM" id="SSF46689">
    <property type="entry name" value="Homeodomain-like"/>
    <property type="match status" value="1"/>
</dbReference>
<evidence type="ECO:0000256" key="1">
    <source>
        <dbReference type="ARBA" id="ARBA00023015"/>
    </source>
</evidence>
<evidence type="ECO:0000256" key="3">
    <source>
        <dbReference type="ARBA" id="ARBA00023163"/>
    </source>
</evidence>
<dbReference type="Gene3D" id="1.10.357.10">
    <property type="entry name" value="Tetracycline Repressor, domain 2"/>
    <property type="match status" value="1"/>
</dbReference>
<comment type="caution">
    <text evidence="6">The sequence shown here is derived from an EMBL/GenBank/DDBJ whole genome shotgun (WGS) entry which is preliminary data.</text>
</comment>
<dbReference type="InterPro" id="IPR001647">
    <property type="entry name" value="HTH_TetR"/>
</dbReference>
<name>A0A9D2B325_9FIRM</name>
<organism evidence="6 7">
    <name type="scientific">Candidatus Blautia gallistercoris</name>
    <dbReference type="NCBI Taxonomy" id="2838490"/>
    <lineage>
        <taxon>Bacteria</taxon>
        <taxon>Bacillati</taxon>
        <taxon>Bacillota</taxon>
        <taxon>Clostridia</taxon>
        <taxon>Lachnospirales</taxon>
        <taxon>Lachnospiraceae</taxon>
        <taxon>Blautia</taxon>
    </lineage>
</organism>
<dbReference type="PROSITE" id="PS50977">
    <property type="entry name" value="HTH_TETR_2"/>
    <property type="match status" value="1"/>
</dbReference>
<dbReference type="InterPro" id="IPR009057">
    <property type="entry name" value="Homeodomain-like_sf"/>
</dbReference>
<dbReference type="InterPro" id="IPR036271">
    <property type="entry name" value="Tet_transcr_reg_TetR-rel_C_sf"/>
</dbReference>
<evidence type="ECO:0000256" key="4">
    <source>
        <dbReference type="PROSITE-ProRule" id="PRU00335"/>
    </source>
</evidence>
<evidence type="ECO:0000259" key="5">
    <source>
        <dbReference type="PROSITE" id="PS50977"/>
    </source>
</evidence>
<dbReference type="Proteomes" id="UP000886817">
    <property type="component" value="Unassembled WGS sequence"/>
</dbReference>
<dbReference type="PANTHER" id="PTHR47506:SF6">
    <property type="entry name" value="HTH-TYPE TRANSCRIPTIONAL REPRESSOR NEMR"/>
    <property type="match status" value="1"/>
</dbReference>
<dbReference type="EMBL" id="DXEX01000072">
    <property type="protein sequence ID" value="HIX58661.1"/>
    <property type="molecule type" value="Genomic_DNA"/>
</dbReference>
<proteinExistence type="predicted"/>
<dbReference type="Pfam" id="PF00440">
    <property type="entry name" value="TetR_N"/>
    <property type="match status" value="1"/>
</dbReference>
<keyword evidence="3" id="KW-0804">Transcription</keyword>
<gene>
    <name evidence="6" type="ORF">IAA45_02970</name>
</gene>
<sequence>MGKKSEETKRRIREGACALFAKKGFKNVTMKDICEETGLSRGGLYRYYESTYQIFSDIADELMSAQDHELWDQMEREVPAPRILDRILERYRQEMLDSGASLSVAIYEFYSEHAQDNGENMLQQQYRASAKMWEAFIDYGIQRGEFREADGKEVADILIFAYQGVRMYSTILPLEEEIPRRIVEHVKKVLLK</sequence>
<evidence type="ECO:0000313" key="6">
    <source>
        <dbReference type="EMBL" id="HIX58661.1"/>
    </source>
</evidence>
<dbReference type="SUPFAM" id="SSF48498">
    <property type="entry name" value="Tetracyclin repressor-like, C-terminal domain"/>
    <property type="match status" value="1"/>
</dbReference>
<accession>A0A9D2B325</accession>
<dbReference type="PANTHER" id="PTHR47506">
    <property type="entry name" value="TRANSCRIPTIONAL REGULATORY PROTEIN"/>
    <property type="match status" value="1"/>
</dbReference>
<evidence type="ECO:0000313" key="7">
    <source>
        <dbReference type="Proteomes" id="UP000886817"/>
    </source>
</evidence>
<feature type="domain" description="HTH tetR-type" evidence="5">
    <location>
        <begin position="6"/>
        <end position="66"/>
    </location>
</feature>
<reference evidence="6" key="2">
    <citation type="submission" date="2021-04" db="EMBL/GenBank/DDBJ databases">
        <authorList>
            <person name="Gilroy R."/>
        </authorList>
    </citation>
    <scope>NUCLEOTIDE SEQUENCE</scope>
    <source>
        <strain evidence="6">ChiSjej1B19-8411</strain>
    </source>
</reference>
<keyword evidence="1" id="KW-0805">Transcription regulation</keyword>
<reference evidence="6" key="1">
    <citation type="journal article" date="2021" name="PeerJ">
        <title>Extensive microbial diversity within the chicken gut microbiome revealed by metagenomics and culture.</title>
        <authorList>
            <person name="Gilroy R."/>
            <person name="Ravi A."/>
            <person name="Getino M."/>
            <person name="Pursley I."/>
            <person name="Horton D.L."/>
            <person name="Alikhan N.F."/>
            <person name="Baker D."/>
            <person name="Gharbi K."/>
            <person name="Hall N."/>
            <person name="Watson M."/>
            <person name="Adriaenssens E.M."/>
            <person name="Foster-Nyarko E."/>
            <person name="Jarju S."/>
            <person name="Secka A."/>
            <person name="Antonio M."/>
            <person name="Oren A."/>
            <person name="Chaudhuri R.R."/>
            <person name="La Ragione R."/>
            <person name="Hildebrand F."/>
            <person name="Pallen M.J."/>
        </authorList>
    </citation>
    <scope>NUCLEOTIDE SEQUENCE</scope>
    <source>
        <strain evidence="6">ChiSjej1B19-8411</strain>
    </source>
</reference>